<dbReference type="AlphaFoldDB" id="A0A6C0JLZ1"/>
<organism evidence="1">
    <name type="scientific">viral metagenome</name>
    <dbReference type="NCBI Taxonomy" id="1070528"/>
    <lineage>
        <taxon>unclassified sequences</taxon>
        <taxon>metagenomes</taxon>
        <taxon>organismal metagenomes</taxon>
    </lineage>
</organism>
<accession>A0A6C0JLZ1</accession>
<proteinExistence type="predicted"/>
<dbReference type="EMBL" id="MN740403">
    <property type="protein sequence ID" value="QHU04664.1"/>
    <property type="molecule type" value="Genomic_DNA"/>
</dbReference>
<name>A0A6C0JLZ1_9ZZZZ</name>
<reference evidence="1" key="1">
    <citation type="journal article" date="2020" name="Nature">
        <title>Giant virus diversity and host interactions through global metagenomics.</title>
        <authorList>
            <person name="Schulz F."/>
            <person name="Roux S."/>
            <person name="Paez-Espino D."/>
            <person name="Jungbluth S."/>
            <person name="Walsh D.A."/>
            <person name="Denef V.J."/>
            <person name="McMahon K.D."/>
            <person name="Konstantinidis K.T."/>
            <person name="Eloe-Fadrosh E.A."/>
            <person name="Kyrpides N.C."/>
            <person name="Woyke T."/>
        </authorList>
    </citation>
    <scope>NUCLEOTIDE SEQUENCE</scope>
    <source>
        <strain evidence="1">GVMAG-M-3300027708-51</strain>
    </source>
</reference>
<evidence type="ECO:0000313" key="1">
    <source>
        <dbReference type="EMBL" id="QHU04664.1"/>
    </source>
</evidence>
<sequence length="96" mass="10870">MDTMATLRCIDCHKLFSPSTADPPANHDHRWCFVHAFKANKVETVTDFYALCLTHFQEMPPQKVARKTIVVKGPAATMNINELWANRAVANATKRK</sequence>
<protein>
    <submittedName>
        <fullName evidence="1">Uncharacterized protein</fullName>
    </submittedName>
</protein>